<name>A0A9X6MSF3_BACTV</name>
<evidence type="ECO:0000313" key="5">
    <source>
        <dbReference type="Proteomes" id="UP000195160"/>
    </source>
</evidence>
<evidence type="ECO:0000259" key="3">
    <source>
        <dbReference type="SMART" id="SM00382"/>
    </source>
</evidence>
<protein>
    <recommendedName>
        <fullName evidence="3">AAA+ ATPase domain-containing protein</fullName>
    </recommendedName>
</protein>
<gene>
    <name evidence="4" type="ORF">BK784_28075</name>
</gene>
<proteinExistence type="predicted"/>
<accession>A0A9X6MSF3</accession>
<dbReference type="GO" id="GO:0005524">
    <property type="term" value="F:ATP binding"/>
    <property type="evidence" value="ECO:0007669"/>
    <property type="project" value="UniProtKB-KW"/>
</dbReference>
<evidence type="ECO:0000256" key="1">
    <source>
        <dbReference type="ARBA" id="ARBA00022741"/>
    </source>
</evidence>
<dbReference type="Gene3D" id="3.40.50.300">
    <property type="entry name" value="P-loop containing nucleotide triphosphate hydrolases"/>
    <property type="match status" value="2"/>
</dbReference>
<dbReference type="PANTHER" id="PTHR43788:SF6">
    <property type="entry name" value="DNA HELICASE B"/>
    <property type="match status" value="1"/>
</dbReference>
<keyword evidence="2" id="KW-0067">ATP-binding</keyword>
<dbReference type="Pfam" id="PF13538">
    <property type="entry name" value="UvrD_C_2"/>
    <property type="match status" value="1"/>
</dbReference>
<organism evidence="4 5">
    <name type="scientific">Bacillus thuringiensis subsp. medellin</name>
    <dbReference type="NCBI Taxonomy" id="79672"/>
    <lineage>
        <taxon>Bacteria</taxon>
        <taxon>Bacillati</taxon>
        <taxon>Bacillota</taxon>
        <taxon>Bacilli</taxon>
        <taxon>Bacillales</taxon>
        <taxon>Bacillaceae</taxon>
        <taxon>Bacillus</taxon>
        <taxon>Bacillus cereus group</taxon>
    </lineage>
</organism>
<dbReference type="InterPro" id="IPR029493">
    <property type="entry name" value="RecD2-like_HHH"/>
</dbReference>
<keyword evidence="1" id="KW-0547">Nucleotide-binding</keyword>
<dbReference type="GO" id="GO:0003678">
    <property type="term" value="F:DNA helicase activity"/>
    <property type="evidence" value="ECO:0007669"/>
    <property type="project" value="UniProtKB-ARBA"/>
</dbReference>
<dbReference type="Gene3D" id="2.30.30.940">
    <property type="match status" value="1"/>
</dbReference>
<dbReference type="Proteomes" id="UP000195160">
    <property type="component" value="Unassembled WGS sequence"/>
</dbReference>
<dbReference type="Pfam" id="PF14490">
    <property type="entry name" value="HHH_RecD2"/>
    <property type="match status" value="1"/>
</dbReference>
<dbReference type="InterPro" id="IPR050534">
    <property type="entry name" value="Coronavir_polyprotein_1ab"/>
</dbReference>
<dbReference type="AlphaFoldDB" id="A0A9X6MSF3"/>
<reference evidence="4 5" key="1">
    <citation type="submission" date="2016-10" db="EMBL/GenBank/DDBJ databases">
        <title>Comparative genomics of Bacillus thuringiensis reveals a path to pathogens against multiple invertebrate hosts.</title>
        <authorList>
            <person name="Zheng J."/>
            <person name="Gao Q."/>
            <person name="Liu H."/>
            <person name="Peng D."/>
            <person name="Ruan L."/>
            <person name="Sun M."/>
        </authorList>
    </citation>
    <scope>NUCLEOTIDE SEQUENCE [LARGE SCALE GENOMIC DNA]</scope>
    <source>
        <strain evidence="4">T30001</strain>
    </source>
</reference>
<dbReference type="InterPro" id="IPR027417">
    <property type="entry name" value="P-loop_NTPase"/>
</dbReference>
<dbReference type="EMBL" id="MOOV01000250">
    <property type="protein sequence ID" value="OUB88944.1"/>
    <property type="molecule type" value="Genomic_DNA"/>
</dbReference>
<dbReference type="Gene3D" id="1.10.10.2220">
    <property type="match status" value="1"/>
</dbReference>
<feature type="domain" description="AAA+ ATPase" evidence="3">
    <location>
        <begin position="195"/>
        <end position="404"/>
    </location>
</feature>
<dbReference type="Pfam" id="PF18335">
    <property type="entry name" value="SH3_13"/>
    <property type="match status" value="1"/>
</dbReference>
<dbReference type="InterPro" id="IPR041451">
    <property type="entry name" value="RecD2_SH13"/>
</dbReference>
<dbReference type="CDD" id="cd17933">
    <property type="entry name" value="DEXSc_RecD-like"/>
    <property type="match status" value="1"/>
</dbReference>
<evidence type="ECO:0000256" key="2">
    <source>
        <dbReference type="ARBA" id="ARBA00022840"/>
    </source>
</evidence>
<dbReference type="CDD" id="cd18809">
    <property type="entry name" value="SF1_C_RecD"/>
    <property type="match status" value="1"/>
</dbReference>
<dbReference type="InterPro" id="IPR027785">
    <property type="entry name" value="UvrD-like_helicase_C"/>
</dbReference>
<dbReference type="Pfam" id="PF13604">
    <property type="entry name" value="AAA_30"/>
    <property type="match status" value="1"/>
</dbReference>
<dbReference type="PANTHER" id="PTHR43788">
    <property type="entry name" value="DNA2/NAM7 HELICASE FAMILY MEMBER"/>
    <property type="match status" value="1"/>
</dbReference>
<sequence length="595" mass="68009">MNLAKKIFQLYGDASVQRIMENPYCLANTIRGISFKRADEIAEKINIRGTDNRRIKGAIEYALHEIYEHDGSTFAMKAYVIKKTGQILCNQDGMQYPPEVIDANLTELISADVNELEDFTTEIGQIRQIENRIYLARYHSYEQTIAEKLSLLCSFKTQLTEEDTDMLLDHFINIHRRLPFSLSDEQQIAIIESMRNNVLVITGGPGTGKSTIIKAILMLYNRFFEIYDFHQLLNKVVLLAPTGRAAKRMTEITEIPAQTIHHFLLNQQSDDKNIENRLFIIDEMSMMDISTMSRFLEQLHTGDRIILVGDKEQLPPIKAGNVFEDIIKSNAFPTIELDTTFRQQQHSMIIDLAATIRKGDISKKLIKTSDDVKWHPTTKDDIVKTIESEVFSILDRGIPFENIQIIAPIHRGEQGITNINKHMQNLLITQKIPSSHSFMETGYANKQYEFYVGDRVIQLKNDSNKDVLNGDLGMVIGILPASISVQNNEQTVEEPEKLIIDFGEKAVFYDKEELDELALAYCFSVHKSQGSEFSHVLLPISSSYTLMMNRNLLYTAITRAKKEVTIIGELNIFLKGLKEKPRQRFTFLKDILSSI</sequence>
<dbReference type="SUPFAM" id="SSF52540">
    <property type="entry name" value="P-loop containing nucleoside triphosphate hydrolases"/>
    <property type="match status" value="2"/>
</dbReference>
<evidence type="ECO:0000313" key="4">
    <source>
        <dbReference type="EMBL" id="OUB88944.1"/>
    </source>
</evidence>
<comment type="caution">
    <text evidence="4">The sequence shown here is derived from an EMBL/GenBank/DDBJ whole genome shotgun (WGS) entry which is preliminary data.</text>
</comment>
<dbReference type="SMART" id="SM00382">
    <property type="entry name" value="AAA"/>
    <property type="match status" value="1"/>
</dbReference>
<dbReference type="InterPro" id="IPR003593">
    <property type="entry name" value="AAA+_ATPase"/>
</dbReference>